<dbReference type="GO" id="GO:0045429">
    <property type="term" value="P:positive regulation of nitric oxide biosynthetic process"/>
    <property type="evidence" value="ECO:0007669"/>
    <property type="project" value="TreeGrafter"/>
</dbReference>
<dbReference type="AlphaFoldDB" id="A0A9Q1C6R1"/>
<dbReference type="SUPFAM" id="SSF55909">
    <property type="entry name" value="Pentein"/>
    <property type="match status" value="1"/>
</dbReference>
<organism evidence="4 5">
    <name type="scientific">Holothuria leucospilota</name>
    <name type="common">Black long sea cucumber</name>
    <name type="synonym">Mertensiothuria leucospilota</name>
    <dbReference type="NCBI Taxonomy" id="206669"/>
    <lineage>
        <taxon>Eukaryota</taxon>
        <taxon>Metazoa</taxon>
        <taxon>Echinodermata</taxon>
        <taxon>Eleutherozoa</taxon>
        <taxon>Echinozoa</taxon>
        <taxon>Holothuroidea</taxon>
        <taxon>Aspidochirotacea</taxon>
        <taxon>Aspidochirotida</taxon>
        <taxon>Holothuriidae</taxon>
        <taxon>Holothuria</taxon>
    </lineage>
</organism>
<evidence type="ECO:0000313" key="4">
    <source>
        <dbReference type="EMBL" id="KAJ8039159.1"/>
    </source>
</evidence>
<dbReference type="PANTHER" id="PTHR12737:SF9">
    <property type="entry name" value="DIMETHYLARGININASE"/>
    <property type="match status" value="1"/>
</dbReference>
<dbReference type="EMBL" id="JAIZAY010000007">
    <property type="protein sequence ID" value="KAJ8039159.1"/>
    <property type="molecule type" value="Genomic_DNA"/>
</dbReference>
<dbReference type="GO" id="GO:0000052">
    <property type="term" value="P:citrulline metabolic process"/>
    <property type="evidence" value="ECO:0007669"/>
    <property type="project" value="TreeGrafter"/>
</dbReference>
<dbReference type="InterPro" id="IPR033199">
    <property type="entry name" value="DDAH-like"/>
</dbReference>
<dbReference type="FunFam" id="3.75.10.10:FF:000004">
    <property type="entry name" value="N(G),N(G)-dimethylarginine dimethylaminohydrolase 1"/>
    <property type="match status" value="1"/>
</dbReference>
<accession>A0A9Q1C6R1</accession>
<protein>
    <submittedName>
        <fullName evidence="4">N(G),N(G)-dimethylarginine dimethylaminohydrolase 1</fullName>
    </submittedName>
</protein>
<evidence type="ECO:0000313" key="5">
    <source>
        <dbReference type="Proteomes" id="UP001152320"/>
    </source>
</evidence>
<gene>
    <name evidence="4" type="ORF">HOLleu_16791</name>
</gene>
<feature type="active site" description="Proton donor" evidence="3">
    <location>
        <position position="195"/>
    </location>
</feature>
<name>A0A9Q1C6R1_HOLLE</name>
<proteinExistence type="inferred from homology"/>
<dbReference type="GO" id="GO:0006525">
    <property type="term" value="P:arginine metabolic process"/>
    <property type="evidence" value="ECO:0007669"/>
    <property type="project" value="TreeGrafter"/>
</dbReference>
<comment type="caution">
    <text evidence="4">The sequence shown here is derived from an EMBL/GenBank/DDBJ whole genome shotgun (WGS) entry which is preliminary data.</text>
</comment>
<evidence type="ECO:0000256" key="2">
    <source>
        <dbReference type="ARBA" id="ARBA00022801"/>
    </source>
</evidence>
<dbReference type="OrthoDB" id="10016839at2759"/>
<sequence length="303" mass="33512">MFGGSITLNSSKSKNSLDDSIYTLPGKCPAAFEYTAGLVCRIPDSAKEEIEKKNGLKFDLELARKQHERYIITLRKLKVNLFELEADETKPLLLFLDRKAVVRDGIAFIPRPPVADEQWEEEVTLIKRILGGGLGQEIVEMDEKGATLDGGDVLFTGKEFFVGLSSRTNQKGANSLAKAFPNYNVSGIKVHGHLHLKSMMSMAGPGIIAVGSSEHAQKAIRQIKKVSNFEYMTVTLPDDAAANCVYINKTLLHCSEDEFPDSYKVFAEKFPKTSRVPIPNNELFKVDGALTCKSLLICKKPKV</sequence>
<evidence type="ECO:0000256" key="3">
    <source>
        <dbReference type="PIRSR" id="PIRSR633199-1"/>
    </source>
</evidence>
<evidence type="ECO:0000256" key="1">
    <source>
        <dbReference type="ARBA" id="ARBA00008532"/>
    </source>
</evidence>
<comment type="similarity">
    <text evidence="1">Belongs to the DDAH family.</text>
</comment>
<dbReference type="GO" id="GO:0016403">
    <property type="term" value="F:dimethylargininase activity"/>
    <property type="evidence" value="ECO:0007669"/>
    <property type="project" value="TreeGrafter"/>
</dbReference>
<dbReference type="Proteomes" id="UP001152320">
    <property type="component" value="Chromosome 7"/>
</dbReference>
<keyword evidence="2" id="KW-0378">Hydrolase</keyword>
<dbReference type="Gene3D" id="3.75.10.10">
    <property type="entry name" value="L-arginine/glycine Amidinotransferase, Chain A"/>
    <property type="match status" value="1"/>
</dbReference>
<reference evidence="4" key="1">
    <citation type="submission" date="2021-10" db="EMBL/GenBank/DDBJ databases">
        <title>Tropical sea cucumber genome reveals ecological adaptation and Cuvierian tubules defense mechanism.</title>
        <authorList>
            <person name="Chen T."/>
        </authorList>
    </citation>
    <scope>NUCLEOTIDE SEQUENCE</scope>
    <source>
        <strain evidence="4">Nanhai2018</strain>
        <tissue evidence="4">Muscle</tissue>
    </source>
</reference>
<dbReference type="GO" id="GO:0016597">
    <property type="term" value="F:amino acid binding"/>
    <property type="evidence" value="ECO:0007669"/>
    <property type="project" value="TreeGrafter"/>
</dbReference>
<feature type="active site" description="Nucleophile" evidence="3">
    <location>
        <position position="292"/>
    </location>
</feature>
<dbReference type="PANTHER" id="PTHR12737">
    <property type="entry name" value="DIMETHYLARGININE DIMETHYLAMINOHYDROLASE"/>
    <property type="match status" value="1"/>
</dbReference>
<keyword evidence="5" id="KW-1185">Reference proteome</keyword>